<proteinExistence type="predicted"/>
<dbReference type="AlphaFoldDB" id="A0A0D2PHZ8"/>
<keyword evidence="3" id="KW-1185">Reference proteome</keyword>
<accession>A0A0D2PHZ8</accession>
<evidence type="ECO:0000313" key="3">
    <source>
        <dbReference type="Proteomes" id="UP000054270"/>
    </source>
</evidence>
<protein>
    <submittedName>
        <fullName evidence="2">Uncharacterized protein</fullName>
    </submittedName>
</protein>
<dbReference type="Proteomes" id="UP000054270">
    <property type="component" value="Unassembled WGS sequence"/>
</dbReference>
<name>A0A0D2PHZ8_HYPSF</name>
<evidence type="ECO:0000313" key="2">
    <source>
        <dbReference type="EMBL" id="KJA28111.1"/>
    </source>
</evidence>
<gene>
    <name evidence="2" type="ORF">HYPSUDRAFT_197645</name>
</gene>
<feature type="compositionally biased region" description="Basic and acidic residues" evidence="1">
    <location>
        <begin position="69"/>
        <end position="78"/>
    </location>
</feature>
<reference evidence="3" key="1">
    <citation type="submission" date="2014-04" db="EMBL/GenBank/DDBJ databases">
        <title>Evolutionary Origins and Diversification of the Mycorrhizal Mutualists.</title>
        <authorList>
            <consortium name="DOE Joint Genome Institute"/>
            <consortium name="Mycorrhizal Genomics Consortium"/>
            <person name="Kohler A."/>
            <person name="Kuo A."/>
            <person name="Nagy L.G."/>
            <person name="Floudas D."/>
            <person name="Copeland A."/>
            <person name="Barry K.W."/>
            <person name="Cichocki N."/>
            <person name="Veneault-Fourrey C."/>
            <person name="LaButti K."/>
            <person name="Lindquist E.A."/>
            <person name="Lipzen A."/>
            <person name="Lundell T."/>
            <person name="Morin E."/>
            <person name="Murat C."/>
            <person name="Riley R."/>
            <person name="Ohm R."/>
            <person name="Sun H."/>
            <person name="Tunlid A."/>
            <person name="Henrissat B."/>
            <person name="Grigoriev I.V."/>
            <person name="Hibbett D.S."/>
            <person name="Martin F."/>
        </authorList>
    </citation>
    <scope>NUCLEOTIDE SEQUENCE [LARGE SCALE GENOMIC DNA]</scope>
    <source>
        <strain evidence="3">FD-334 SS-4</strain>
    </source>
</reference>
<evidence type="ECO:0000256" key="1">
    <source>
        <dbReference type="SAM" id="MobiDB-lite"/>
    </source>
</evidence>
<feature type="region of interest" description="Disordered" evidence="1">
    <location>
        <begin position="51"/>
        <end position="120"/>
    </location>
</feature>
<sequence>MPASRAWLSGVCKHYVDAAPAGAGEPEGDVWVVAQQASKRAAGVRMFERRGVQNRGAPEHAAWGDAQESDERAFERARTNQVQPTPFSAGRSHRFSLGRRDRGKKQNIKKWRVISGNGYH</sequence>
<feature type="compositionally biased region" description="Basic residues" evidence="1">
    <location>
        <begin position="91"/>
        <end position="112"/>
    </location>
</feature>
<dbReference type="EMBL" id="KN817522">
    <property type="protein sequence ID" value="KJA28111.1"/>
    <property type="molecule type" value="Genomic_DNA"/>
</dbReference>
<organism evidence="2 3">
    <name type="scientific">Hypholoma sublateritium (strain FD-334 SS-4)</name>
    <dbReference type="NCBI Taxonomy" id="945553"/>
    <lineage>
        <taxon>Eukaryota</taxon>
        <taxon>Fungi</taxon>
        <taxon>Dikarya</taxon>
        <taxon>Basidiomycota</taxon>
        <taxon>Agaricomycotina</taxon>
        <taxon>Agaricomycetes</taxon>
        <taxon>Agaricomycetidae</taxon>
        <taxon>Agaricales</taxon>
        <taxon>Agaricineae</taxon>
        <taxon>Strophariaceae</taxon>
        <taxon>Hypholoma</taxon>
    </lineage>
</organism>